<evidence type="ECO:0000259" key="1">
    <source>
        <dbReference type="PROSITE" id="PS50943"/>
    </source>
</evidence>
<dbReference type="CDD" id="cd00093">
    <property type="entry name" value="HTH_XRE"/>
    <property type="match status" value="1"/>
</dbReference>
<protein>
    <submittedName>
        <fullName evidence="2">Helix-turn-helix domain-containing protein</fullName>
    </submittedName>
</protein>
<proteinExistence type="predicted"/>
<feature type="domain" description="HTH cro/C1-type" evidence="1">
    <location>
        <begin position="103"/>
        <end position="145"/>
    </location>
</feature>
<dbReference type="SUPFAM" id="SSF47413">
    <property type="entry name" value="lambda repressor-like DNA-binding domains"/>
    <property type="match status" value="1"/>
</dbReference>
<dbReference type="RefSeq" id="WP_353640793.1">
    <property type="nucleotide sequence ID" value="NZ_CP159253.1"/>
</dbReference>
<name>A0AAU8CJ79_9HYPH</name>
<dbReference type="AlphaFoldDB" id="A0AAU8CJ79"/>
<dbReference type="GO" id="GO:0003677">
    <property type="term" value="F:DNA binding"/>
    <property type="evidence" value="ECO:0007669"/>
    <property type="project" value="InterPro"/>
</dbReference>
<reference evidence="2" key="1">
    <citation type="submission" date="2024-06" db="EMBL/GenBank/DDBJ databases">
        <title>Mesorhizobium karijinii sp. nov., a symbiont of the iconic Swainsona formosa from arid Australia.</title>
        <authorList>
            <person name="Hill Y.J."/>
            <person name="Watkin E.L.J."/>
            <person name="O'Hara G.W."/>
            <person name="Terpolilli J."/>
            <person name="Tye M.L."/>
            <person name="Kohlmeier M.G."/>
        </authorList>
    </citation>
    <scope>NUCLEOTIDE SEQUENCE</scope>
    <source>
        <strain evidence="2">WSM2240</strain>
    </source>
</reference>
<organism evidence="2">
    <name type="scientific">Mesorhizobium sp. WSM2240</name>
    <dbReference type="NCBI Taxonomy" id="3228851"/>
    <lineage>
        <taxon>Bacteria</taxon>
        <taxon>Pseudomonadati</taxon>
        <taxon>Pseudomonadota</taxon>
        <taxon>Alphaproteobacteria</taxon>
        <taxon>Hyphomicrobiales</taxon>
        <taxon>Phyllobacteriaceae</taxon>
        <taxon>Mesorhizobium</taxon>
    </lineage>
</organism>
<dbReference type="Gene3D" id="1.10.260.40">
    <property type="entry name" value="lambda repressor-like DNA-binding domains"/>
    <property type="match status" value="1"/>
</dbReference>
<dbReference type="EMBL" id="CP159253">
    <property type="protein sequence ID" value="XCG46639.1"/>
    <property type="molecule type" value="Genomic_DNA"/>
</dbReference>
<accession>A0AAU8CJ79</accession>
<sequence>MSIQPMGDFRSNKKWPEGPIEDWQQGASYGWIEEKYGRSYSTVAKLIRNAKALGVKRIVDTAGRKRQGGRTPLNDQKPLSYGHHSVGIRLNRFREIENVYTYQKLADMIDVNRLTVRKMELGLHDFTLGEIQKLAELMDVQVQELLRPFT</sequence>
<dbReference type="InterPro" id="IPR001387">
    <property type="entry name" value="Cro/C1-type_HTH"/>
</dbReference>
<dbReference type="SMART" id="SM00530">
    <property type="entry name" value="HTH_XRE"/>
    <property type="match status" value="1"/>
</dbReference>
<dbReference type="PROSITE" id="PS50943">
    <property type="entry name" value="HTH_CROC1"/>
    <property type="match status" value="1"/>
</dbReference>
<dbReference type="Pfam" id="PF01381">
    <property type="entry name" value="HTH_3"/>
    <property type="match status" value="1"/>
</dbReference>
<gene>
    <name evidence="2" type="ORF">ABVK50_15070</name>
</gene>
<evidence type="ECO:0000313" key="2">
    <source>
        <dbReference type="EMBL" id="XCG46639.1"/>
    </source>
</evidence>
<dbReference type="InterPro" id="IPR010982">
    <property type="entry name" value="Lambda_DNA-bd_dom_sf"/>
</dbReference>